<comment type="caution">
    <text evidence="2">The sequence shown here is derived from an EMBL/GenBank/DDBJ whole genome shotgun (WGS) entry which is preliminary data.</text>
</comment>
<dbReference type="Proteomes" id="UP000561617">
    <property type="component" value="Unassembled WGS sequence"/>
</dbReference>
<dbReference type="Proteomes" id="UP000587800">
    <property type="component" value="Unassembled WGS sequence"/>
</dbReference>
<feature type="domain" description="PhnB-like" evidence="1">
    <location>
        <begin position="6"/>
        <end position="131"/>
    </location>
</feature>
<dbReference type="PANTHER" id="PTHR33990">
    <property type="entry name" value="PROTEIN YJDN-RELATED"/>
    <property type="match status" value="1"/>
</dbReference>
<dbReference type="AlphaFoldDB" id="A0A7X1C8S4"/>
<organism evidence="2 4">
    <name type="scientific">Listeria immobilis</name>
    <dbReference type="NCBI Taxonomy" id="2713502"/>
    <lineage>
        <taxon>Bacteria</taxon>
        <taxon>Bacillati</taxon>
        <taxon>Bacillota</taxon>
        <taxon>Bacilli</taxon>
        <taxon>Bacillales</taxon>
        <taxon>Listeriaceae</taxon>
        <taxon>Listeria</taxon>
    </lineage>
</organism>
<dbReference type="SUPFAM" id="SSF54593">
    <property type="entry name" value="Glyoxalase/Bleomycin resistance protein/Dihydroxybiphenyl dioxygenase"/>
    <property type="match status" value="1"/>
</dbReference>
<dbReference type="Pfam" id="PF06983">
    <property type="entry name" value="3-dmu-9_3-mt"/>
    <property type="match status" value="1"/>
</dbReference>
<keyword evidence="5" id="KW-1185">Reference proteome</keyword>
<evidence type="ECO:0000313" key="3">
    <source>
        <dbReference type="EMBL" id="MBC1511141.1"/>
    </source>
</evidence>
<sequence>MVLNVYLTFRTQSKEAITFYEEVFGTKCMDLKTYGEVHPENEPIDDELKDLVMNASLLIDGVKVMFSDIPKSMPLTFGDNITLVIDTTDEMRLTKQFNQLAEGGTVTMPLAKTFWSDKYGQVTDRFGTGWQFNLS</sequence>
<evidence type="ECO:0000313" key="2">
    <source>
        <dbReference type="EMBL" id="MBC1488552.1"/>
    </source>
</evidence>
<name>A0A7X1C8S4_9LIST</name>
<dbReference type="EMBL" id="JAASUB010000024">
    <property type="protein sequence ID" value="MBC1511141.1"/>
    <property type="molecule type" value="Genomic_DNA"/>
</dbReference>
<dbReference type="InterPro" id="IPR028973">
    <property type="entry name" value="PhnB-like"/>
</dbReference>
<evidence type="ECO:0000313" key="4">
    <source>
        <dbReference type="Proteomes" id="UP000561617"/>
    </source>
</evidence>
<protein>
    <submittedName>
        <fullName evidence="2">VOC family protein</fullName>
    </submittedName>
</protein>
<dbReference type="RefSeq" id="WP_185349524.1">
    <property type="nucleotide sequence ID" value="NZ_JAASTU010000009.1"/>
</dbReference>
<accession>A0A7X1C8S4</accession>
<dbReference type="CDD" id="cd06588">
    <property type="entry name" value="PhnB_like"/>
    <property type="match status" value="1"/>
</dbReference>
<dbReference type="Gene3D" id="3.10.180.10">
    <property type="entry name" value="2,3-Dihydroxybiphenyl 1,2-Dioxygenase, domain 1"/>
    <property type="match status" value="1"/>
</dbReference>
<gene>
    <name evidence="2" type="ORF">HCJ38_05915</name>
    <name evidence="3" type="ORF">HCJ59_14760</name>
</gene>
<dbReference type="InterPro" id="IPR029068">
    <property type="entry name" value="Glyas_Bleomycin-R_OHBP_Dase"/>
</dbReference>
<dbReference type="PANTHER" id="PTHR33990:SF1">
    <property type="entry name" value="PROTEIN YJDN"/>
    <property type="match status" value="1"/>
</dbReference>
<evidence type="ECO:0000313" key="5">
    <source>
        <dbReference type="Proteomes" id="UP000587800"/>
    </source>
</evidence>
<evidence type="ECO:0000259" key="1">
    <source>
        <dbReference type="Pfam" id="PF06983"/>
    </source>
</evidence>
<dbReference type="EMBL" id="JAASTW010000006">
    <property type="protein sequence ID" value="MBC1488552.1"/>
    <property type="molecule type" value="Genomic_DNA"/>
</dbReference>
<proteinExistence type="predicted"/>
<reference evidence="4 5" key="1">
    <citation type="submission" date="2020-03" db="EMBL/GenBank/DDBJ databases">
        <title>Soil Listeria distribution.</title>
        <authorList>
            <person name="Liao J."/>
            <person name="Wiedmann M."/>
        </authorList>
    </citation>
    <scope>NUCLEOTIDE SEQUENCE [LARGE SCALE GENOMIC DNA]</scope>
    <source>
        <strain evidence="3 5">FSL L7-1515</strain>
        <strain evidence="2 4">FSL L7-1554</strain>
    </source>
</reference>